<dbReference type="Proteomes" id="UP000187203">
    <property type="component" value="Unassembled WGS sequence"/>
</dbReference>
<proteinExistence type="predicted"/>
<organism evidence="2 3">
    <name type="scientific">Corchorus olitorius</name>
    <dbReference type="NCBI Taxonomy" id="93759"/>
    <lineage>
        <taxon>Eukaryota</taxon>
        <taxon>Viridiplantae</taxon>
        <taxon>Streptophyta</taxon>
        <taxon>Embryophyta</taxon>
        <taxon>Tracheophyta</taxon>
        <taxon>Spermatophyta</taxon>
        <taxon>Magnoliopsida</taxon>
        <taxon>eudicotyledons</taxon>
        <taxon>Gunneridae</taxon>
        <taxon>Pentapetalae</taxon>
        <taxon>rosids</taxon>
        <taxon>malvids</taxon>
        <taxon>Malvales</taxon>
        <taxon>Malvaceae</taxon>
        <taxon>Grewioideae</taxon>
        <taxon>Apeibeae</taxon>
        <taxon>Corchorus</taxon>
    </lineage>
</organism>
<gene>
    <name evidence="2" type="ORF">COLO4_33299</name>
</gene>
<dbReference type="OrthoDB" id="10253954at2759"/>
<sequence>MAAAANPRSFSSSSNHPPPTNRFVFSADYPPRISLTADQFNYCSQALKLFSEKLQMPHEINQEFAHLQARNS</sequence>
<dbReference type="EMBL" id="AWUE01021527">
    <property type="protein sequence ID" value="OMO61920.1"/>
    <property type="molecule type" value="Genomic_DNA"/>
</dbReference>
<feature type="region of interest" description="Disordered" evidence="1">
    <location>
        <begin position="1"/>
        <end position="23"/>
    </location>
</feature>
<evidence type="ECO:0000256" key="1">
    <source>
        <dbReference type="SAM" id="MobiDB-lite"/>
    </source>
</evidence>
<name>A0A1R3GV84_9ROSI</name>
<keyword evidence="3" id="KW-1185">Reference proteome</keyword>
<evidence type="ECO:0000313" key="3">
    <source>
        <dbReference type="Proteomes" id="UP000187203"/>
    </source>
</evidence>
<reference evidence="3" key="1">
    <citation type="submission" date="2013-09" db="EMBL/GenBank/DDBJ databases">
        <title>Corchorus olitorius genome sequencing.</title>
        <authorList>
            <person name="Alam M."/>
            <person name="Haque M.S."/>
            <person name="Islam M.S."/>
            <person name="Emdad E.M."/>
            <person name="Islam M.M."/>
            <person name="Ahmed B."/>
            <person name="Halim A."/>
            <person name="Hossen Q.M.M."/>
            <person name="Hossain M.Z."/>
            <person name="Ahmed R."/>
            <person name="Khan M.M."/>
            <person name="Islam R."/>
            <person name="Rashid M.M."/>
            <person name="Khan S.A."/>
            <person name="Rahman M.S."/>
            <person name="Alam M."/>
            <person name="Yahiya A.S."/>
            <person name="Khan M.S."/>
            <person name="Azam M.S."/>
            <person name="Haque T."/>
            <person name="Lashkar M.Z.H."/>
            <person name="Akhand A.I."/>
            <person name="Morshed G."/>
            <person name="Roy S."/>
            <person name="Uddin K.S."/>
            <person name="Rabeya T."/>
            <person name="Hossain A.S."/>
            <person name="Chowdhury A."/>
            <person name="Snigdha A.R."/>
            <person name="Mortoza M.S."/>
            <person name="Matin S.A."/>
            <person name="Hoque S.M.E."/>
            <person name="Islam M.K."/>
            <person name="Roy D.K."/>
            <person name="Haider R."/>
            <person name="Moosa M.M."/>
            <person name="Elias S.M."/>
            <person name="Hasan A.M."/>
            <person name="Jahan S."/>
            <person name="Shafiuddin M."/>
            <person name="Mahmood N."/>
            <person name="Shommy N.S."/>
        </authorList>
    </citation>
    <scope>NUCLEOTIDE SEQUENCE [LARGE SCALE GENOMIC DNA]</scope>
    <source>
        <strain evidence="3">cv. O-4</strain>
    </source>
</reference>
<evidence type="ECO:0000313" key="2">
    <source>
        <dbReference type="EMBL" id="OMO61920.1"/>
    </source>
</evidence>
<dbReference type="STRING" id="93759.A0A1R3GV84"/>
<protein>
    <submittedName>
        <fullName evidence="2">Tyrosine-protein phosphatase non-receptor type 20-like protein</fullName>
    </submittedName>
</protein>
<accession>A0A1R3GV84</accession>
<comment type="caution">
    <text evidence="2">The sequence shown here is derived from an EMBL/GenBank/DDBJ whole genome shotgun (WGS) entry which is preliminary data.</text>
</comment>
<dbReference type="AlphaFoldDB" id="A0A1R3GV84"/>